<dbReference type="InterPro" id="IPR042094">
    <property type="entry name" value="T2SS_GspF_sf"/>
</dbReference>
<dbReference type="EMBL" id="FQZS01000053">
    <property type="protein sequence ID" value="SHJ42636.1"/>
    <property type="molecule type" value="Genomic_DNA"/>
</dbReference>
<proteinExistence type="predicted"/>
<keyword evidence="1" id="KW-1133">Transmembrane helix</keyword>
<dbReference type="Proteomes" id="UP000184442">
    <property type="component" value="Unassembled WGS sequence"/>
</dbReference>
<evidence type="ECO:0000313" key="2">
    <source>
        <dbReference type="EMBL" id="SHJ42636.1"/>
    </source>
</evidence>
<dbReference type="AlphaFoldDB" id="A0A1M6J7H1"/>
<dbReference type="STRING" id="1122184.SAMN02745176_03529"/>
<keyword evidence="3" id="KW-1185">Reference proteome</keyword>
<accession>A0A1M6J7H1</accession>
<organism evidence="2 3">
    <name type="scientific">Lutispora thermophila DSM 19022</name>
    <dbReference type="NCBI Taxonomy" id="1122184"/>
    <lineage>
        <taxon>Bacteria</taxon>
        <taxon>Bacillati</taxon>
        <taxon>Bacillota</taxon>
        <taxon>Clostridia</taxon>
        <taxon>Lutisporales</taxon>
        <taxon>Lutisporaceae</taxon>
        <taxon>Lutispora</taxon>
    </lineage>
</organism>
<feature type="non-terminal residue" evidence="2">
    <location>
        <position position="252"/>
    </location>
</feature>
<protein>
    <submittedName>
        <fullName evidence="2">Uncharacterized protein</fullName>
    </submittedName>
</protein>
<reference evidence="2 3" key="1">
    <citation type="submission" date="2016-11" db="EMBL/GenBank/DDBJ databases">
        <authorList>
            <person name="Jaros S."/>
            <person name="Januszkiewicz K."/>
            <person name="Wedrychowicz H."/>
        </authorList>
    </citation>
    <scope>NUCLEOTIDE SEQUENCE [LARGE SCALE GENOMIC DNA]</scope>
    <source>
        <strain evidence="2 3">DSM 19022</strain>
    </source>
</reference>
<keyword evidence="1" id="KW-0472">Membrane</keyword>
<feature type="transmembrane region" description="Helical" evidence="1">
    <location>
        <begin position="114"/>
        <end position="132"/>
    </location>
</feature>
<dbReference type="OrthoDB" id="2086103at2"/>
<gene>
    <name evidence="2" type="ORF">SAMN02745176_03529</name>
</gene>
<evidence type="ECO:0000256" key="1">
    <source>
        <dbReference type="SAM" id="Phobius"/>
    </source>
</evidence>
<evidence type="ECO:0000313" key="3">
    <source>
        <dbReference type="Proteomes" id="UP000184442"/>
    </source>
</evidence>
<sequence length="252" mass="29516">MHPYFAFSALILNAVIIKQLYAKLSVGIDGLIREAKGKRGAISKYKRYIDFIGNRMDTIDKEKSQREGVYQKLKNFLKRAGFNGTYSVFFYIMFQFIVPIMLFIFTAIYRNLSIAIAVFLMLFIYVFYYVYIKGRRIAKQLEKSIYRIYKYLHNQVSAGVKITDAIKSVYEVVEDKELKEILIRFAAKYELTLDIDQSLKDFCSYFNTLEAETLTVAIKQGVDTGDNENILMRQEEVMFNKYLNYIQAETEN</sequence>
<dbReference type="Gene3D" id="1.20.81.30">
    <property type="entry name" value="Type II secretion system (T2SS), domain F"/>
    <property type="match status" value="1"/>
</dbReference>
<keyword evidence="1" id="KW-0812">Transmembrane</keyword>
<dbReference type="RefSeq" id="WP_139250041.1">
    <property type="nucleotide sequence ID" value="NZ_FQZS01000053.1"/>
</dbReference>
<feature type="transmembrane region" description="Helical" evidence="1">
    <location>
        <begin position="88"/>
        <end position="108"/>
    </location>
</feature>
<name>A0A1M6J7H1_9FIRM</name>